<protein>
    <submittedName>
        <fullName evidence="1">Uncharacterized protein</fullName>
    </submittedName>
</protein>
<name>A0A1J5MVB6_9BACT</name>
<dbReference type="Proteomes" id="UP000181901">
    <property type="component" value="Unassembled WGS sequence"/>
</dbReference>
<accession>A0A1J5MVB6</accession>
<gene>
    <name evidence="1" type="ORF">BerOc1_01818</name>
</gene>
<proteinExistence type="predicted"/>
<dbReference type="EMBL" id="LKAQ01000004">
    <property type="protein sequence ID" value="OIQ49890.1"/>
    <property type="molecule type" value="Genomic_DNA"/>
</dbReference>
<sequence length="134" mass="14939">MSKRMVGGYDGGDPILNVTLPNDFGQDLEVTGKLIGEEMYFDDGTGMLTMEKLYRDEDGKLAYGIISAIGHARERRAYSVEEREDSCIVTNGSLSLEFNYDELFELLAVALESEKESTASQVSEQVRRKLAVNE</sequence>
<reference evidence="1 2" key="1">
    <citation type="submission" date="2015-09" db="EMBL/GenBank/DDBJ databases">
        <title>Genome of Desulfovibrio dechloracetivorans BerOc1, a mercury methylating strain isolated from highly hydrocarbons and metals contaminated coastal sediments.</title>
        <authorList>
            <person name="Goni Urriza M."/>
            <person name="Gassie C."/>
            <person name="Bouchez O."/>
            <person name="Klopp C."/>
            <person name="Ranchou-Peyruse A."/>
            <person name="Remy G."/>
        </authorList>
    </citation>
    <scope>NUCLEOTIDE SEQUENCE [LARGE SCALE GENOMIC DNA]</scope>
    <source>
        <strain evidence="1 2">BerOc1</strain>
    </source>
</reference>
<evidence type="ECO:0000313" key="2">
    <source>
        <dbReference type="Proteomes" id="UP000181901"/>
    </source>
</evidence>
<keyword evidence="2" id="KW-1185">Reference proteome</keyword>
<dbReference type="RefSeq" id="WP_071545372.1">
    <property type="nucleotide sequence ID" value="NZ_LKAQ01000004.1"/>
</dbReference>
<organism evidence="1 2">
    <name type="scientific">Pseudodesulfovibrio hydrargyri</name>
    <dbReference type="NCBI Taxonomy" id="2125990"/>
    <lineage>
        <taxon>Bacteria</taxon>
        <taxon>Pseudomonadati</taxon>
        <taxon>Thermodesulfobacteriota</taxon>
        <taxon>Desulfovibrionia</taxon>
        <taxon>Desulfovibrionales</taxon>
        <taxon>Desulfovibrionaceae</taxon>
    </lineage>
</organism>
<comment type="caution">
    <text evidence="1">The sequence shown here is derived from an EMBL/GenBank/DDBJ whole genome shotgun (WGS) entry which is preliminary data.</text>
</comment>
<dbReference type="OrthoDB" id="5456388at2"/>
<evidence type="ECO:0000313" key="1">
    <source>
        <dbReference type="EMBL" id="OIQ49890.1"/>
    </source>
</evidence>
<dbReference type="AlphaFoldDB" id="A0A1J5MVB6"/>